<dbReference type="Gene3D" id="3.30.1460.10">
    <property type="match status" value="1"/>
</dbReference>
<evidence type="ECO:0008006" key="3">
    <source>
        <dbReference type="Google" id="ProtNLM"/>
    </source>
</evidence>
<sequence>MDWRDQMIADVGRGIGFEELDFSGSGVIKLEFERRGDVYIEAREDGVLFYLIRRISSHDRLEVLTAALKCCHYSQSIRFPLLSGIQGDDDMFLCSFLVNESFSRPNIEGVIKMLGEQFDNISSM</sequence>
<organism evidence="1 2">
    <name type="scientific">Candidatus Endonucleibacter bathymodioli</name>
    <dbReference type="NCBI Taxonomy" id="539814"/>
    <lineage>
        <taxon>Bacteria</taxon>
        <taxon>Pseudomonadati</taxon>
        <taxon>Pseudomonadota</taxon>
        <taxon>Gammaproteobacteria</taxon>
        <taxon>Oceanospirillales</taxon>
        <taxon>Endozoicomonadaceae</taxon>
        <taxon>Candidatus Endonucleibacter</taxon>
    </lineage>
</organism>
<keyword evidence="2" id="KW-1185">Reference proteome</keyword>
<evidence type="ECO:0000313" key="1">
    <source>
        <dbReference type="EMBL" id="MDP0588171.1"/>
    </source>
</evidence>
<dbReference type="InterPro" id="IPR012673">
    <property type="entry name" value="T3SS_SynN"/>
</dbReference>
<proteinExistence type="predicted"/>
<accession>A0AA90NWZ2</accession>
<dbReference type="GO" id="GO:0009306">
    <property type="term" value="P:protein secretion"/>
    <property type="evidence" value="ECO:0007669"/>
    <property type="project" value="InterPro"/>
</dbReference>
<dbReference type="EMBL" id="JASXSV010000003">
    <property type="protein sequence ID" value="MDP0588171.1"/>
    <property type="molecule type" value="Genomic_DNA"/>
</dbReference>
<dbReference type="SUPFAM" id="SSF69635">
    <property type="entry name" value="Type III secretory system chaperone-like"/>
    <property type="match status" value="1"/>
</dbReference>
<evidence type="ECO:0000313" key="2">
    <source>
        <dbReference type="Proteomes" id="UP001178148"/>
    </source>
</evidence>
<dbReference type="Proteomes" id="UP001178148">
    <property type="component" value="Unassembled WGS sequence"/>
</dbReference>
<gene>
    <name evidence="1" type="ORF">QS748_02775</name>
</gene>
<dbReference type="CDD" id="cd17031">
    <property type="entry name" value="T3SC_IA_SycN-like"/>
    <property type="match status" value="1"/>
</dbReference>
<protein>
    <recommendedName>
        <fullName evidence="3">Type III secretion chaperone SycN</fullName>
    </recommendedName>
</protein>
<comment type="caution">
    <text evidence="1">The sequence shown here is derived from an EMBL/GenBank/DDBJ whole genome shotgun (WGS) entry which is preliminary data.</text>
</comment>
<dbReference type="Pfam" id="PF21665">
    <property type="entry name" value="Type_III_SycN"/>
    <property type="match status" value="1"/>
</dbReference>
<dbReference type="AlphaFoldDB" id="A0AA90NWZ2"/>
<name>A0AA90NWZ2_9GAMM</name>
<reference evidence="1 2" key="1">
    <citation type="journal article" date="2023" name="bioRxiv">
        <title>An intranuclear bacterial parasite of deep-sea mussels expresses apoptosis inhibitors acquired from its host.</title>
        <authorList>
            <person name="Gonzalez Porras M.A."/>
            <person name="Assie A."/>
            <person name="Tietjen M."/>
            <person name="Violette M."/>
            <person name="Kleiner M."/>
            <person name="Gruber-Vodicka H."/>
            <person name="Dubilier N."/>
            <person name="Leisch N."/>
        </authorList>
    </citation>
    <scope>NUCLEOTIDE SEQUENCE [LARGE SCALE GENOMIC DNA]</scope>
    <source>
        <strain evidence="1">IAP13</strain>
    </source>
</reference>